<evidence type="ECO:0000313" key="5">
    <source>
        <dbReference type="Proteomes" id="UP001642409"/>
    </source>
</evidence>
<evidence type="ECO:0000259" key="3">
    <source>
        <dbReference type="Pfam" id="PF00501"/>
    </source>
</evidence>
<keyword evidence="4" id="KW-0436">Ligase</keyword>
<dbReference type="InterPro" id="IPR000873">
    <property type="entry name" value="AMP-dep_synth/lig_dom"/>
</dbReference>
<reference evidence="4 5" key="1">
    <citation type="submission" date="2024-07" db="EMBL/GenBank/DDBJ databases">
        <authorList>
            <person name="Akdeniz Z."/>
        </authorList>
    </citation>
    <scope>NUCLEOTIDE SEQUENCE [LARGE SCALE GENOMIC DNA]</scope>
</reference>
<dbReference type="InterPro" id="IPR042099">
    <property type="entry name" value="ANL_N_sf"/>
</dbReference>
<dbReference type="PANTHER" id="PTHR43272:SF33">
    <property type="entry name" value="AMP-BINDING DOMAIN-CONTAINING PROTEIN-RELATED"/>
    <property type="match status" value="1"/>
</dbReference>
<comment type="caution">
    <text evidence="4">The sequence shown here is derived from an EMBL/GenBank/DDBJ whole genome shotgun (WGS) entry which is preliminary data.</text>
</comment>
<dbReference type="SUPFAM" id="SSF56801">
    <property type="entry name" value="Acetyl-CoA synthetase-like"/>
    <property type="match status" value="1"/>
</dbReference>
<proteinExistence type="predicted"/>
<organism evidence="4 5">
    <name type="scientific">Hexamita inflata</name>
    <dbReference type="NCBI Taxonomy" id="28002"/>
    <lineage>
        <taxon>Eukaryota</taxon>
        <taxon>Metamonada</taxon>
        <taxon>Diplomonadida</taxon>
        <taxon>Hexamitidae</taxon>
        <taxon>Hexamitinae</taxon>
        <taxon>Hexamita</taxon>
    </lineage>
</organism>
<accession>A0ABP1LRA3</accession>
<dbReference type="PANTHER" id="PTHR43272">
    <property type="entry name" value="LONG-CHAIN-FATTY-ACID--COA LIGASE"/>
    <property type="match status" value="1"/>
</dbReference>
<name>A0ABP1LRA3_9EUKA</name>
<keyword evidence="1" id="KW-0547">Nucleotide-binding</keyword>
<keyword evidence="2" id="KW-0067">ATP-binding</keyword>
<sequence length="387" mass="44770">MQSVDLDFNQEKLDIPEQRQTFPKSLRMTANCYPKRRFLGTREFLDNGQRGAYEWYSYQEIYRLSCLLSTGLTEIGLKRGDKVGIIGPNRTEWTVIEIACGIAGVVLVPIYDTQSAEDISYVCDDADLKVCFSSLDRVEKIAHVKSKFNTVVVFDDRVDDRAYIQETLNNDVLPQFTVFQPRSQEIFDLFDKEEGIFDPAAPNKTRPQLDADGYSNRICRVQKDKSNFFNYKIEQKWANIFKKQQQAVDISFVTNTFWQLVQFGYQKHYSYDYNQVYASNITIPVNIDETSPDSLLSLVHIWDNWQAKGSNAQPLQRVLGRICLEQDPLAQGRAPSEFSWPINNRQIGVRTELPPTRAHLHEILVGCVNLRRRSARLYTRLNEYLTS</sequence>
<evidence type="ECO:0000256" key="2">
    <source>
        <dbReference type="ARBA" id="ARBA00022840"/>
    </source>
</evidence>
<feature type="domain" description="AMP-dependent synthetase/ligase" evidence="3">
    <location>
        <begin position="32"/>
        <end position="167"/>
    </location>
</feature>
<dbReference type="Pfam" id="PF00501">
    <property type="entry name" value="AMP-binding"/>
    <property type="match status" value="1"/>
</dbReference>
<keyword evidence="5" id="KW-1185">Reference proteome</keyword>
<dbReference type="Gene3D" id="3.40.50.12780">
    <property type="entry name" value="N-terminal domain of ligase-like"/>
    <property type="match status" value="1"/>
</dbReference>
<dbReference type="GO" id="GO:0016874">
    <property type="term" value="F:ligase activity"/>
    <property type="evidence" value="ECO:0007669"/>
    <property type="project" value="UniProtKB-KW"/>
</dbReference>
<dbReference type="Proteomes" id="UP001642409">
    <property type="component" value="Unassembled WGS sequence"/>
</dbReference>
<protein>
    <submittedName>
        <fullName evidence="4">Long_chain fatty acid CoA ligase</fullName>
    </submittedName>
</protein>
<evidence type="ECO:0000313" key="4">
    <source>
        <dbReference type="EMBL" id="CAL6090937.1"/>
    </source>
</evidence>
<evidence type="ECO:0000256" key="1">
    <source>
        <dbReference type="ARBA" id="ARBA00022741"/>
    </source>
</evidence>
<dbReference type="EMBL" id="CAXDID020000432">
    <property type="protein sequence ID" value="CAL6090937.1"/>
    <property type="molecule type" value="Genomic_DNA"/>
</dbReference>
<gene>
    <name evidence="4" type="ORF">HINF_LOCUS65545</name>
</gene>